<dbReference type="Pfam" id="PF13602">
    <property type="entry name" value="ADH_zinc_N_2"/>
    <property type="match status" value="1"/>
</dbReference>
<protein>
    <recommendedName>
        <fullName evidence="2">Alcohol dehydrogenase-like C-terminal domain-containing protein</fullName>
    </recommendedName>
</protein>
<dbReference type="AlphaFoldDB" id="X1ISB9"/>
<dbReference type="EMBL" id="BARU01026972">
    <property type="protein sequence ID" value="GAH68969.1"/>
    <property type="molecule type" value="Genomic_DNA"/>
</dbReference>
<evidence type="ECO:0008006" key="2">
    <source>
        <dbReference type="Google" id="ProtNLM"/>
    </source>
</evidence>
<dbReference type="Gene3D" id="3.90.180.10">
    <property type="entry name" value="Medium-chain alcohol dehydrogenases, catalytic domain"/>
    <property type="match status" value="1"/>
</dbReference>
<evidence type="ECO:0000313" key="1">
    <source>
        <dbReference type="EMBL" id="GAH68969.1"/>
    </source>
</evidence>
<gene>
    <name evidence="1" type="ORF">S03H2_43265</name>
</gene>
<dbReference type="Gene3D" id="3.40.50.720">
    <property type="entry name" value="NAD(P)-binding Rossmann-like Domain"/>
    <property type="match status" value="1"/>
</dbReference>
<organism evidence="1">
    <name type="scientific">marine sediment metagenome</name>
    <dbReference type="NCBI Taxonomy" id="412755"/>
    <lineage>
        <taxon>unclassified sequences</taxon>
        <taxon>metagenomes</taxon>
        <taxon>ecological metagenomes</taxon>
    </lineage>
</organism>
<proteinExistence type="predicted"/>
<feature type="non-terminal residue" evidence="1">
    <location>
        <position position="1"/>
    </location>
</feature>
<sequence>WKPNKKEDLVFLKELFEAGKVVPVIDRHYMLSEVPEAFRYLEEGHARGKVVITM</sequence>
<accession>X1ISB9</accession>
<name>X1ISB9_9ZZZZ</name>
<reference evidence="1" key="1">
    <citation type="journal article" date="2014" name="Front. Microbiol.">
        <title>High frequency of phylogenetically diverse reductive dehalogenase-homologous genes in deep subseafloor sedimentary metagenomes.</title>
        <authorList>
            <person name="Kawai M."/>
            <person name="Futagami T."/>
            <person name="Toyoda A."/>
            <person name="Takaki Y."/>
            <person name="Nishi S."/>
            <person name="Hori S."/>
            <person name="Arai W."/>
            <person name="Tsubouchi T."/>
            <person name="Morono Y."/>
            <person name="Uchiyama I."/>
            <person name="Ito T."/>
            <person name="Fujiyama A."/>
            <person name="Inagaki F."/>
            <person name="Takami H."/>
        </authorList>
    </citation>
    <scope>NUCLEOTIDE SEQUENCE</scope>
    <source>
        <strain evidence="1">Expedition CK06-06</strain>
    </source>
</reference>
<comment type="caution">
    <text evidence="1">The sequence shown here is derived from an EMBL/GenBank/DDBJ whole genome shotgun (WGS) entry which is preliminary data.</text>
</comment>